<protein>
    <submittedName>
        <fullName evidence="1">Uncharacterized protein</fullName>
    </submittedName>
</protein>
<dbReference type="EMBL" id="GBRH01230932">
    <property type="protein sequence ID" value="JAD66963.1"/>
    <property type="molecule type" value="Transcribed_RNA"/>
</dbReference>
<proteinExistence type="predicted"/>
<accession>A0A0A9BXM0</accession>
<name>A0A0A9BXM0_ARUDO</name>
<organism evidence="1">
    <name type="scientific">Arundo donax</name>
    <name type="common">Giant reed</name>
    <name type="synonym">Donax arundinaceus</name>
    <dbReference type="NCBI Taxonomy" id="35708"/>
    <lineage>
        <taxon>Eukaryota</taxon>
        <taxon>Viridiplantae</taxon>
        <taxon>Streptophyta</taxon>
        <taxon>Embryophyta</taxon>
        <taxon>Tracheophyta</taxon>
        <taxon>Spermatophyta</taxon>
        <taxon>Magnoliopsida</taxon>
        <taxon>Liliopsida</taxon>
        <taxon>Poales</taxon>
        <taxon>Poaceae</taxon>
        <taxon>PACMAD clade</taxon>
        <taxon>Arundinoideae</taxon>
        <taxon>Arundineae</taxon>
        <taxon>Arundo</taxon>
    </lineage>
</organism>
<sequence>MGLLERSTLREEWRAGGGGCTWPDKRLLELDFVRMTVKRSAPEMIVKRNADGRARTAGRDRGWISRWEGGDHG</sequence>
<reference evidence="1" key="1">
    <citation type="submission" date="2014-09" db="EMBL/GenBank/DDBJ databases">
        <authorList>
            <person name="Magalhaes I.L.F."/>
            <person name="Oliveira U."/>
            <person name="Santos F.R."/>
            <person name="Vidigal T.H.D.A."/>
            <person name="Brescovit A.D."/>
            <person name="Santos A.J."/>
        </authorList>
    </citation>
    <scope>NUCLEOTIDE SEQUENCE</scope>
    <source>
        <tissue evidence="1">Shoot tissue taken approximately 20 cm above the soil surface</tissue>
    </source>
</reference>
<evidence type="ECO:0000313" key="1">
    <source>
        <dbReference type="EMBL" id="JAD66963.1"/>
    </source>
</evidence>
<reference evidence="1" key="2">
    <citation type="journal article" date="2015" name="Data Brief">
        <title>Shoot transcriptome of the giant reed, Arundo donax.</title>
        <authorList>
            <person name="Barrero R.A."/>
            <person name="Guerrero F.D."/>
            <person name="Moolhuijzen P."/>
            <person name="Goolsby J.A."/>
            <person name="Tidwell J."/>
            <person name="Bellgard S.E."/>
            <person name="Bellgard M.I."/>
        </authorList>
    </citation>
    <scope>NUCLEOTIDE SEQUENCE</scope>
    <source>
        <tissue evidence="1">Shoot tissue taken approximately 20 cm above the soil surface</tissue>
    </source>
</reference>
<dbReference type="AlphaFoldDB" id="A0A0A9BXM0"/>